<dbReference type="Proteomes" id="UP000440578">
    <property type="component" value="Unassembled WGS sequence"/>
</dbReference>
<evidence type="ECO:0000256" key="1">
    <source>
        <dbReference type="SAM" id="MobiDB-lite"/>
    </source>
</evidence>
<proteinExistence type="predicted"/>
<feature type="transmembrane region" description="Helical" evidence="2">
    <location>
        <begin position="196"/>
        <end position="217"/>
    </location>
</feature>
<evidence type="ECO:0000256" key="2">
    <source>
        <dbReference type="SAM" id="Phobius"/>
    </source>
</evidence>
<dbReference type="AlphaFoldDB" id="A0A6A4W4D5"/>
<protein>
    <submittedName>
        <fullName evidence="3">Uncharacterized protein</fullName>
    </submittedName>
</protein>
<keyword evidence="2" id="KW-1133">Transmembrane helix</keyword>
<evidence type="ECO:0000313" key="3">
    <source>
        <dbReference type="EMBL" id="KAF0298610.1"/>
    </source>
</evidence>
<sequence length="306" mass="31684">MQASNDSFEVCVYDELNVVTSVAIPVHVRPLVTVSVLRAVPASQTVIGPAVLDASQLAAATKSNPVFRIVAWIPTGLCFSANGQRWWRGRWLRVVTGAVGAGSQPVWNLTSFTHAEVAQGAVVFVSVDVPLGANDTLDGGIELELSAPRVQPARLRLPVLLVSAASLAQAGSAPGVNSVMGRGRGPPTGVPFRHDLLLVGGAVAAAAVGSVLLLVTVKCVTDRRQRPARAAAGQAGDSGGDRDPAAGQSAGHSHRKTAFAGVAQRECDSCSAASLERARSRRAADSTSDPEYSGSPCSQLQGQQWV</sequence>
<comment type="caution">
    <text evidence="3">The sequence shown here is derived from an EMBL/GenBank/DDBJ whole genome shotgun (WGS) entry which is preliminary data.</text>
</comment>
<feature type="region of interest" description="Disordered" evidence="1">
    <location>
        <begin position="225"/>
        <end position="260"/>
    </location>
</feature>
<gene>
    <name evidence="3" type="ORF">FJT64_000446</name>
</gene>
<keyword evidence="4" id="KW-1185">Reference proteome</keyword>
<keyword evidence="2" id="KW-0812">Transmembrane</keyword>
<evidence type="ECO:0000313" key="4">
    <source>
        <dbReference type="Proteomes" id="UP000440578"/>
    </source>
</evidence>
<feature type="compositionally biased region" description="Polar residues" evidence="1">
    <location>
        <begin position="295"/>
        <end position="306"/>
    </location>
</feature>
<reference evidence="3 4" key="1">
    <citation type="submission" date="2019-07" db="EMBL/GenBank/DDBJ databases">
        <title>Draft genome assembly of a fouling barnacle, Amphibalanus amphitrite (Darwin, 1854): The first reference genome for Thecostraca.</title>
        <authorList>
            <person name="Kim W."/>
        </authorList>
    </citation>
    <scope>NUCLEOTIDE SEQUENCE [LARGE SCALE GENOMIC DNA]</scope>
    <source>
        <strain evidence="3">SNU_AA5</strain>
        <tissue evidence="3">Soma without cirri and trophi</tissue>
    </source>
</reference>
<feature type="region of interest" description="Disordered" evidence="1">
    <location>
        <begin position="274"/>
        <end position="306"/>
    </location>
</feature>
<dbReference type="EMBL" id="VIIS01001420">
    <property type="protein sequence ID" value="KAF0298610.1"/>
    <property type="molecule type" value="Genomic_DNA"/>
</dbReference>
<organism evidence="3 4">
    <name type="scientific">Amphibalanus amphitrite</name>
    <name type="common">Striped barnacle</name>
    <name type="synonym">Balanus amphitrite</name>
    <dbReference type="NCBI Taxonomy" id="1232801"/>
    <lineage>
        <taxon>Eukaryota</taxon>
        <taxon>Metazoa</taxon>
        <taxon>Ecdysozoa</taxon>
        <taxon>Arthropoda</taxon>
        <taxon>Crustacea</taxon>
        <taxon>Multicrustacea</taxon>
        <taxon>Cirripedia</taxon>
        <taxon>Thoracica</taxon>
        <taxon>Thoracicalcarea</taxon>
        <taxon>Balanomorpha</taxon>
        <taxon>Balanoidea</taxon>
        <taxon>Balanidae</taxon>
        <taxon>Amphibalaninae</taxon>
        <taxon>Amphibalanus</taxon>
    </lineage>
</organism>
<name>A0A6A4W4D5_AMPAM</name>
<keyword evidence="2" id="KW-0472">Membrane</keyword>
<accession>A0A6A4W4D5</accession>
<dbReference type="OrthoDB" id="430044at2759"/>
<feature type="transmembrane region" description="Helical" evidence="2">
    <location>
        <begin position="157"/>
        <end position="176"/>
    </location>
</feature>